<dbReference type="Pfam" id="PF03704">
    <property type="entry name" value="BTAD"/>
    <property type="match status" value="1"/>
</dbReference>
<dbReference type="SUPFAM" id="SSF52540">
    <property type="entry name" value="P-loop containing nucleoside triphosphate hydrolases"/>
    <property type="match status" value="1"/>
</dbReference>
<dbReference type="Pfam" id="PF13401">
    <property type="entry name" value="AAA_22"/>
    <property type="match status" value="1"/>
</dbReference>
<name>A0A4R2R3R4_9PSEU</name>
<gene>
    <name evidence="8" type="ORF">EV191_1011439</name>
</gene>
<dbReference type="GO" id="GO:0043531">
    <property type="term" value="F:ADP binding"/>
    <property type="evidence" value="ECO:0007669"/>
    <property type="project" value="InterPro"/>
</dbReference>
<keyword evidence="2" id="KW-0805">Transcription regulation</keyword>
<comment type="similarity">
    <text evidence="1">Belongs to the AfsR/DnrI/RedD regulatory family.</text>
</comment>
<feature type="repeat" description="TPR" evidence="5">
    <location>
        <begin position="669"/>
        <end position="702"/>
    </location>
</feature>
<keyword evidence="4" id="KW-0804">Transcription</keyword>
<feature type="domain" description="OmpR/PhoB-type" evidence="7">
    <location>
        <begin position="1"/>
        <end position="63"/>
    </location>
</feature>
<evidence type="ECO:0000256" key="6">
    <source>
        <dbReference type="PROSITE-ProRule" id="PRU01091"/>
    </source>
</evidence>
<feature type="repeat" description="TPR" evidence="5">
    <location>
        <begin position="749"/>
        <end position="782"/>
    </location>
</feature>
<organism evidence="8 9">
    <name type="scientific">Tamaricihabitans halophyticus</name>
    <dbReference type="NCBI Taxonomy" id="1262583"/>
    <lineage>
        <taxon>Bacteria</taxon>
        <taxon>Bacillati</taxon>
        <taxon>Actinomycetota</taxon>
        <taxon>Actinomycetes</taxon>
        <taxon>Pseudonocardiales</taxon>
        <taxon>Pseudonocardiaceae</taxon>
        <taxon>Tamaricihabitans</taxon>
    </lineage>
</organism>
<evidence type="ECO:0000256" key="1">
    <source>
        <dbReference type="ARBA" id="ARBA00005820"/>
    </source>
</evidence>
<dbReference type="PRINTS" id="PR00364">
    <property type="entry name" value="DISEASERSIST"/>
</dbReference>
<keyword evidence="9" id="KW-1185">Reference proteome</keyword>
<dbReference type="SMART" id="SM00028">
    <property type="entry name" value="TPR"/>
    <property type="match status" value="3"/>
</dbReference>
<evidence type="ECO:0000256" key="5">
    <source>
        <dbReference type="PROSITE-ProRule" id="PRU00339"/>
    </source>
</evidence>
<keyword evidence="3 6" id="KW-0238">DNA-binding</keyword>
<evidence type="ECO:0000256" key="2">
    <source>
        <dbReference type="ARBA" id="ARBA00023015"/>
    </source>
</evidence>
<dbReference type="InterPro" id="IPR011990">
    <property type="entry name" value="TPR-like_helical_dom_sf"/>
</dbReference>
<sequence length="841" mass="92811">MLAILLAHPNQPVSVDVLVDALWGAQLDPRARQKVKLHAHRLRKVLDDSTRLTFGPGGYRLRVLPGELDAEIFEQLMDRATANPQQRVELLRGALDLWRGRPYDDLDIPILAGEAERLADRRLHALEELYTAELDRGRHTAVVAELAELARQFPLRERLSELLMNALYRAGRRVDALAAYQEARRTLVAEIGVEPGAALRAIQQQILTDEPVHAAEQWPPQSRPAQLPRAITGFVGRAPELAALTDRPTEDGLVVLAGTAGVGKTALAVHWAHQVKEQFPDGQLYVDLHGYGPEQPVSPAEALEGFLRALGVAGTAIPCGQAERSARLRSILDGRRMLIVLDNARSVEQVRPLLPGVSSCFVLITSRDALAGLAAREGAHRLILDRLTPNEAERLLRQLLGEELAGGAQPTARVIQQCARLPLALRIAAEQLRSRPGIRVTEPACERERLDLLDIDGDSYTSVRAVFSWSYRQLPSEAARLFQLFGVYPGHDIDEYALTALVGKDPVVTQRALDTLVRAHLVEETSPGRYQPHDLLRAYAAELATTDGDRAGQHAALGRLSDYYRHTAATAMNILTPHEIEFAPEHPPAMAGPVLGSYESALGWLDRERTNLVLVAERTAACGQTAYLTDLAVILWRYLDMGLYTDDAQRLHTSALAIAREREDRVTESVALSALGLLHYRMGRYAEAAEGLARSLALHSQFGDHTWQGPALYYLACAQRATGGAGDAREHRRQSFVLYRAVGSQPQRISPLINLGFAHQRLGQYRQAFRCFRRAHAVAEESGNRLRQAYALLHLAEVCRESGRVDEALQYSYRTLALARKSGIHSVEGQILRQIGSSAPA</sequence>
<evidence type="ECO:0000313" key="8">
    <source>
        <dbReference type="EMBL" id="TCP57482.1"/>
    </source>
</evidence>
<dbReference type="InterPro" id="IPR005158">
    <property type="entry name" value="BTAD"/>
</dbReference>
<dbReference type="EMBL" id="SLXQ01000001">
    <property type="protein sequence ID" value="TCP57482.1"/>
    <property type="molecule type" value="Genomic_DNA"/>
</dbReference>
<dbReference type="GO" id="GO:0003677">
    <property type="term" value="F:DNA binding"/>
    <property type="evidence" value="ECO:0007669"/>
    <property type="project" value="UniProtKB-UniRule"/>
</dbReference>
<dbReference type="InterPro" id="IPR016032">
    <property type="entry name" value="Sig_transdc_resp-reg_C-effctor"/>
</dbReference>
<dbReference type="SMART" id="SM01043">
    <property type="entry name" value="BTAD"/>
    <property type="match status" value="1"/>
</dbReference>
<evidence type="ECO:0000313" key="9">
    <source>
        <dbReference type="Proteomes" id="UP000294911"/>
    </source>
</evidence>
<dbReference type="InterPro" id="IPR001867">
    <property type="entry name" value="OmpR/PhoB-type_DNA-bd"/>
</dbReference>
<dbReference type="InterPro" id="IPR049945">
    <property type="entry name" value="AAA_22"/>
</dbReference>
<dbReference type="PROSITE" id="PS51755">
    <property type="entry name" value="OMPR_PHOB"/>
    <property type="match status" value="1"/>
</dbReference>
<dbReference type="Proteomes" id="UP000294911">
    <property type="component" value="Unassembled WGS sequence"/>
</dbReference>
<dbReference type="CDD" id="cd15831">
    <property type="entry name" value="BTAD"/>
    <property type="match status" value="1"/>
</dbReference>
<keyword evidence="5" id="KW-0802">TPR repeat</keyword>
<dbReference type="InterPro" id="IPR051677">
    <property type="entry name" value="AfsR-DnrI-RedD_regulator"/>
</dbReference>
<proteinExistence type="inferred from homology"/>
<dbReference type="PROSITE" id="PS50005">
    <property type="entry name" value="TPR"/>
    <property type="match status" value="2"/>
</dbReference>
<evidence type="ECO:0000259" key="7">
    <source>
        <dbReference type="PROSITE" id="PS51755"/>
    </source>
</evidence>
<dbReference type="SUPFAM" id="SSF46894">
    <property type="entry name" value="C-terminal effector domain of the bipartite response regulators"/>
    <property type="match status" value="1"/>
</dbReference>
<dbReference type="InterPro" id="IPR036388">
    <property type="entry name" value="WH-like_DNA-bd_sf"/>
</dbReference>
<dbReference type="Gene3D" id="1.25.40.10">
    <property type="entry name" value="Tetratricopeptide repeat domain"/>
    <property type="match status" value="3"/>
</dbReference>
<dbReference type="Gene3D" id="3.40.50.300">
    <property type="entry name" value="P-loop containing nucleotide triphosphate hydrolases"/>
    <property type="match status" value="1"/>
</dbReference>
<dbReference type="AlphaFoldDB" id="A0A4R2R3R4"/>
<dbReference type="GO" id="GO:0000160">
    <property type="term" value="P:phosphorelay signal transduction system"/>
    <property type="evidence" value="ECO:0007669"/>
    <property type="project" value="InterPro"/>
</dbReference>
<dbReference type="SUPFAM" id="SSF48452">
    <property type="entry name" value="TPR-like"/>
    <property type="match status" value="2"/>
</dbReference>
<dbReference type="PANTHER" id="PTHR35807">
    <property type="entry name" value="TRANSCRIPTIONAL REGULATOR REDD-RELATED"/>
    <property type="match status" value="1"/>
</dbReference>
<dbReference type="InterPro" id="IPR019734">
    <property type="entry name" value="TPR_rpt"/>
</dbReference>
<accession>A0A4R2R3R4</accession>
<feature type="DNA-binding region" description="OmpR/PhoB-type" evidence="6">
    <location>
        <begin position="1"/>
        <end position="63"/>
    </location>
</feature>
<comment type="caution">
    <text evidence="8">The sequence shown here is derived from an EMBL/GenBank/DDBJ whole genome shotgun (WGS) entry which is preliminary data.</text>
</comment>
<dbReference type="PANTHER" id="PTHR35807:SF1">
    <property type="entry name" value="TRANSCRIPTIONAL REGULATOR REDD"/>
    <property type="match status" value="1"/>
</dbReference>
<dbReference type="GO" id="GO:0006355">
    <property type="term" value="P:regulation of DNA-templated transcription"/>
    <property type="evidence" value="ECO:0007669"/>
    <property type="project" value="InterPro"/>
</dbReference>
<reference evidence="8 9" key="1">
    <citation type="submission" date="2019-03" db="EMBL/GenBank/DDBJ databases">
        <title>Genomic Encyclopedia of Type Strains, Phase IV (KMG-IV): sequencing the most valuable type-strain genomes for metagenomic binning, comparative biology and taxonomic classification.</title>
        <authorList>
            <person name="Goeker M."/>
        </authorList>
    </citation>
    <scope>NUCLEOTIDE SEQUENCE [LARGE SCALE GENOMIC DNA]</scope>
    <source>
        <strain evidence="8 9">DSM 45765</strain>
    </source>
</reference>
<dbReference type="Pfam" id="PF13424">
    <property type="entry name" value="TPR_12"/>
    <property type="match status" value="1"/>
</dbReference>
<evidence type="ECO:0000256" key="3">
    <source>
        <dbReference type="ARBA" id="ARBA00023125"/>
    </source>
</evidence>
<dbReference type="InterPro" id="IPR027417">
    <property type="entry name" value="P-loop_NTPase"/>
</dbReference>
<protein>
    <submittedName>
        <fullName evidence="8">DNA-binding SARP family transcriptional activator</fullName>
    </submittedName>
</protein>
<evidence type="ECO:0000256" key="4">
    <source>
        <dbReference type="ARBA" id="ARBA00023163"/>
    </source>
</evidence>
<dbReference type="Gene3D" id="1.10.10.10">
    <property type="entry name" value="Winged helix-like DNA-binding domain superfamily/Winged helix DNA-binding domain"/>
    <property type="match status" value="2"/>
</dbReference>
<dbReference type="Pfam" id="PF00486">
    <property type="entry name" value="Trans_reg_C"/>
    <property type="match status" value="1"/>
</dbReference>